<reference evidence="1 2" key="1">
    <citation type="submission" date="2020-01" db="EMBL/GenBank/DDBJ databases">
        <title>Genome analysis of Anaerocolumna sp. CBA3638.</title>
        <authorList>
            <person name="Kim J."/>
            <person name="Roh S.W."/>
        </authorList>
    </citation>
    <scope>NUCLEOTIDE SEQUENCE [LARGE SCALE GENOMIC DNA]</scope>
    <source>
        <strain evidence="1 2">CBA3638</strain>
    </source>
</reference>
<dbReference type="AlphaFoldDB" id="A0A6P1TR07"/>
<sequence>MDTKDTIISDESTFLILKCEMKSIFKPDNFGISPIWSNDPNFRYNSDFEIKEYQLYLKNLIITGDIGYPVINGIKPEPFYSEKGPETVQYNNIMTPIKFSGAVVIGNNLIKNYGSEDEVPCYSYKVVWELIFQDGKLVTTIDHSKAMLRIRKNLDLGLRNLNKTRDMKCIKHYIKSSFVGDYEHPEKMSKYSNKKKIPFQFYVQKIKNYYSRIKSFQV</sequence>
<dbReference type="Proteomes" id="UP000464314">
    <property type="component" value="Chromosome"/>
</dbReference>
<evidence type="ECO:0000313" key="1">
    <source>
        <dbReference type="EMBL" id="QHQ62186.1"/>
    </source>
</evidence>
<protein>
    <submittedName>
        <fullName evidence="1">Uncharacterized protein</fullName>
    </submittedName>
</protein>
<dbReference type="EMBL" id="CP048000">
    <property type="protein sequence ID" value="QHQ62186.1"/>
    <property type="molecule type" value="Genomic_DNA"/>
</dbReference>
<proteinExistence type="predicted"/>
<dbReference type="KEGG" id="anr:Ana3638_16515"/>
<accession>A0A6P1TR07</accession>
<keyword evidence="2" id="KW-1185">Reference proteome</keyword>
<name>A0A6P1TR07_9FIRM</name>
<organism evidence="1 2">
    <name type="scientific">Anaerocolumna sedimenticola</name>
    <dbReference type="NCBI Taxonomy" id="2696063"/>
    <lineage>
        <taxon>Bacteria</taxon>
        <taxon>Bacillati</taxon>
        <taxon>Bacillota</taxon>
        <taxon>Clostridia</taxon>
        <taxon>Lachnospirales</taxon>
        <taxon>Lachnospiraceae</taxon>
        <taxon>Anaerocolumna</taxon>
    </lineage>
</organism>
<gene>
    <name evidence="1" type="ORF">Ana3638_16515</name>
</gene>
<evidence type="ECO:0000313" key="2">
    <source>
        <dbReference type="Proteomes" id="UP000464314"/>
    </source>
</evidence>
<dbReference type="RefSeq" id="WP_161839011.1">
    <property type="nucleotide sequence ID" value="NZ_CP048000.1"/>
</dbReference>